<sequence>MNVTIESFFCPYCDEVTETYFRLVNTILFADGEESLRQGLERLKTQVPLDDYFVYGFGAHHLWVHQRKPSDQTQYFRCRLMKAEF</sequence>
<gene>
    <name evidence="1" type="ORF">PCLFYP37_01964</name>
</gene>
<dbReference type="EMBL" id="CACRUT010000014">
    <property type="protein sequence ID" value="VYU12070.1"/>
    <property type="molecule type" value="Genomic_DNA"/>
</dbReference>
<dbReference type="RefSeq" id="WP_195422911.1">
    <property type="nucleotide sequence ID" value="NZ_CACRUT010000014.1"/>
</dbReference>
<name>A0A6N3C598_9BACT</name>
<accession>A0A6N3C598</accession>
<reference evidence="1" key="1">
    <citation type="submission" date="2019-11" db="EMBL/GenBank/DDBJ databases">
        <authorList>
            <person name="Feng L."/>
        </authorList>
    </citation>
    <scope>NUCLEOTIDE SEQUENCE</scope>
    <source>
        <strain evidence="1">PclaraLFYP37</strain>
    </source>
</reference>
<evidence type="ECO:0000313" key="1">
    <source>
        <dbReference type="EMBL" id="VYU12070.1"/>
    </source>
</evidence>
<organism evidence="1">
    <name type="scientific">Paraprevotella clara</name>
    <dbReference type="NCBI Taxonomy" id="454154"/>
    <lineage>
        <taxon>Bacteria</taxon>
        <taxon>Pseudomonadati</taxon>
        <taxon>Bacteroidota</taxon>
        <taxon>Bacteroidia</taxon>
        <taxon>Bacteroidales</taxon>
        <taxon>Prevotellaceae</taxon>
        <taxon>Paraprevotella</taxon>
    </lineage>
</organism>
<dbReference type="AlphaFoldDB" id="A0A6N3C598"/>
<protein>
    <submittedName>
        <fullName evidence="1">Uncharacterized protein</fullName>
    </submittedName>
</protein>
<proteinExistence type="predicted"/>